<dbReference type="Gene3D" id="2.30.30.140">
    <property type="match status" value="1"/>
</dbReference>
<evidence type="ECO:0000313" key="2">
    <source>
        <dbReference type="Proteomes" id="UP001529510"/>
    </source>
</evidence>
<comment type="caution">
    <text evidence="1">The sequence shown here is derived from an EMBL/GenBank/DDBJ whole genome shotgun (WGS) entry which is preliminary data.</text>
</comment>
<proteinExistence type="predicted"/>
<reference evidence="1 2" key="1">
    <citation type="submission" date="2024-05" db="EMBL/GenBank/DDBJ databases">
        <title>Genome sequencing and assembly of Indian major carp, Cirrhinus mrigala (Hamilton, 1822).</title>
        <authorList>
            <person name="Mohindra V."/>
            <person name="Chowdhury L.M."/>
            <person name="Lal K."/>
            <person name="Jena J.K."/>
        </authorList>
    </citation>
    <scope>NUCLEOTIDE SEQUENCE [LARGE SCALE GENOMIC DNA]</scope>
    <source>
        <strain evidence="1">CM1030</strain>
        <tissue evidence="1">Blood</tissue>
    </source>
</reference>
<dbReference type="Proteomes" id="UP001529510">
    <property type="component" value="Unassembled WGS sequence"/>
</dbReference>
<dbReference type="AlphaFoldDB" id="A0ABD0PXD5"/>
<evidence type="ECO:0000313" key="1">
    <source>
        <dbReference type="EMBL" id="KAL0178667.1"/>
    </source>
</evidence>
<organism evidence="1 2">
    <name type="scientific">Cirrhinus mrigala</name>
    <name type="common">Mrigala</name>
    <dbReference type="NCBI Taxonomy" id="683832"/>
    <lineage>
        <taxon>Eukaryota</taxon>
        <taxon>Metazoa</taxon>
        <taxon>Chordata</taxon>
        <taxon>Craniata</taxon>
        <taxon>Vertebrata</taxon>
        <taxon>Euteleostomi</taxon>
        <taxon>Actinopterygii</taxon>
        <taxon>Neopterygii</taxon>
        <taxon>Teleostei</taxon>
        <taxon>Ostariophysi</taxon>
        <taxon>Cypriniformes</taxon>
        <taxon>Cyprinidae</taxon>
        <taxon>Labeoninae</taxon>
        <taxon>Labeonini</taxon>
        <taxon>Cirrhinus</taxon>
    </lineage>
</organism>
<evidence type="ECO:0008006" key="3">
    <source>
        <dbReference type="Google" id="ProtNLM"/>
    </source>
</evidence>
<sequence>DVSSQEWEEGEEFECYPPGMKVQVRYGRGRNQKTYEATVKESDLEGGEVLYLVHYCGWNV</sequence>
<feature type="non-terminal residue" evidence="1">
    <location>
        <position position="60"/>
    </location>
</feature>
<accession>A0ABD0PXD5</accession>
<dbReference type="InterPro" id="IPR016197">
    <property type="entry name" value="Chromo-like_dom_sf"/>
</dbReference>
<feature type="non-terminal residue" evidence="1">
    <location>
        <position position="1"/>
    </location>
</feature>
<gene>
    <name evidence="1" type="ORF">M9458_027561</name>
</gene>
<dbReference type="EMBL" id="JAMKFB020000013">
    <property type="protein sequence ID" value="KAL0178667.1"/>
    <property type="molecule type" value="Genomic_DNA"/>
</dbReference>
<name>A0ABD0PXD5_CIRMR</name>
<keyword evidence="2" id="KW-1185">Reference proteome</keyword>
<dbReference type="SUPFAM" id="SSF54160">
    <property type="entry name" value="Chromo domain-like"/>
    <property type="match status" value="1"/>
</dbReference>
<protein>
    <recommendedName>
        <fullName evidence="3">Tudor domain-containing protein</fullName>
    </recommendedName>
</protein>